<organism evidence="1 2">
    <name type="scientific">Azotobacter beijerinckii</name>
    <dbReference type="NCBI Taxonomy" id="170623"/>
    <lineage>
        <taxon>Bacteria</taxon>
        <taxon>Pseudomonadati</taxon>
        <taxon>Pseudomonadota</taxon>
        <taxon>Gammaproteobacteria</taxon>
        <taxon>Pseudomonadales</taxon>
        <taxon>Pseudomonadaceae</taxon>
        <taxon>Azotobacter</taxon>
    </lineage>
</organism>
<dbReference type="EMBL" id="FNYO01000128">
    <property type="protein sequence ID" value="SEJ48591.1"/>
    <property type="molecule type" value="Genomic_DNA"/>
</dbReference>
<dbReference type="AlphaFoldDB" id="A0A1H6Z577"/>
<protein>
    <recommendedName>
        <fullName evidence="3">SH3 domain-containing protein</fullName>
    </recommendedName>
</protein>
<dbReference type="Proteomes" id="UP000199005">
    <property type="component" value="Unassembled WGS sequence"/>
</dbReference>
<sequence length="234" mass="26574">MKFECIANALNLRAEPRGTVLAELRFGDLFEVAAAKANAEWVHGAVLSGVSIGKKGYVRRKWLIQRFDSPPTIAPLDRTEAARIIAKRTVEFDGIHYDLGSKAKTWKELKKNGYVDCSGWVYLLGKELIEAYQLTAAPSELYTYSDEQIINCGSRTKTILSGRYLSEELFPPAVLVGVDIRRIFVGSWPSMGYRLHRRCRSRRGRLVCITELEQWRWRQQTKFPCGGGCPIRTD</sequence>
<evidence type="ECO:0000313" key="1">
    <source>
        <dbReference type="EMBL" id="SEJ48591.1"/>
    </source>
</evidence>
<proteinExistence type="predicted"/>
<evidence type="ECO:0008006" key="3">
    <source>
        <dbReference type="Google" id="ProtNLM"/>
    </source>
</evidence>
<name>A0A1H6Z577_9GAMM</name>
<accession>A0A1H6Z577</accession>
<evidence type="ECO:0000313" key="2">
    <source>
        <dbReference type="Proteomes" id="UP000199005"/>
    </source>
</evidence>
<reference evidence="1 2" key="1">
    <citation type="submission" date="2016-10" db="EMBL/GenBank/DDBJ databases">
        <authorList>
            <person name="de Groot N.N."/>
        </authorList>
    </citation>
    <scope>NUCLEOTIDE SEQUENCE [LARGE SCALE GENOMIC DNA]</scope>
    <source>
        <strain evidence="1 2">DSM 1041</strain>
    </source>
</reference>
<gene>
    <name evidence="1" type="ORF">SAMN04244579_04563</name>
</gene>
<dbReference type="RefSeq" id="WP_139211368.1">
    <property type="nucleotide sequence ID" value="NZ_FNYO01000128.1"/>
</dbReference>